<evidence type="ECO:0000313" key="1">
    <source>
        <dbReference type="EMBL" id="KAF7308297.1"/>
    </source>
</evidence>
<evidence type="ECO:0008006" key="3">
    <source>
        <dbReference type="Google" id="ProtNLM"/>
    </source>
</evidence>
<sequence length="460" mass="51882">MTRLRAFELPTELLCITFGFCVPHPIILPPAPFNTALAIAHTCRLWRYTLLRIPNLWNNILLDFTNCSKPLRLLAYAKTWLSQSDTLITLRNSTSRWGERLLLKHEIDIVRELVAPFSSRFREIDLRFAEASIDEFFCFPQNSITNLEVLYLETLGFTVPISSLDVFRSAPRLRRVLLSTDMCSIDPAALCLPWGQLTALHFIATYIPSLSIHEIFRAAPNLEECSCSIVQIDDEVISQLDQLPACTLPRLRVLLVEFAVGTGNGAFPFLRPLILPALADLELRPLESAFLPATPFPCAAYLALLARSKFIMKRLAILHYTIPPDDLLLIVRGMPSLQSFQLYFWETAEWDPEVLSGLRDGSLLPRLESLTFSIYPLDSVLDALEGRAKLPTSGSDRDAKVAPLKELNMEVTWRPDVSQQAMDRFMRIAELGGGGLKCRAFTHTRAYAHDRTTQTFATST</sequence>
<dbReference type="Proteomes" id="UP000613580">
    <property type="component" value="Unassembled WGS sequence"/>
</dbReference>
<comment type="caution">
    <text evidence="1">The sequence shown here is derived from an EMBL/GenBank/DDBJ whole genome shotgun (WGS) entry which is preliminary data.</text>
</comment>
<protein>
    <recommendedName>
        <fullName evidence="3">F-box domain-containing protein</fullName>
    </recommendedName>
</protein>
<dbReference type="OrthoDB" id="3042049at2759"/>
<name>A0A8H6W839_MYCCL</name>
<keyword evidence="2" id="KW-1185">Reference proteome</keyword>
<dbReference type="AlphaFoldDB" id="A0A8H6W839"/>
<evidence type="ECO:0000313" key="2">
    <source>
        <dbReference type="Proteomes" id="UP000613580"/>
    </source>
</evidence>
<proteinExistence type="predicted"/>
<reference evidence="1" key="1">
    <citation type="submission" date="2020-05" db="EMBL/GenBank/DDBJ databases">
        <title>Mycena genomes resolve the evolution of fungal bioluminescence.</title>
        <authorList>
            <person name="Tsai I.J."/>
        </authorList>
    </citation>
    <scope>NUCLEOTIDE SEQUENCE</scope>
    <source>
        <strain evidence="1">110903Hualien_Pintung</strain>
    </source>
</reference>
<accession>A0A8H6W839</accession>
<organism evidence="1 2">
    <name type="scientific">Mycena chlorophos</name>
    <name type="common">Agaric fungus</name>
    <name type="synonym">Agaricus chlorophos</name>
    <dbReference type="NCBI Taxonomy" id="658473"/>
    <lineage>
        <taxon>Eukaryota</taxon>
        <taxon>Fungi</taxon>
        <taxon>Dikarya</taxon>
        <taxon>Basidiomycota</taxon>
        <taxon>Agaricomycotina</taxon>
        <taxon>Agaricomycetes</taxon>
        <taxon>Agaricomycetidae</taxon>
        <taxon>Agaricales</taxon>
        <taxon>Marasmiineae</taxon>
        <taxon>Mycenaceae</taxon>
        <taxon>Mycena</taxon>
    </lineage>
</organism>
<dbReference type="SUPFAM" id="SSF52047">
    <property type="entry name" value="RNI-like"/>
    <property type="match status" value="1"/>
</dbReference>
<gene>
    <name evidence="1" type="ORF">HMN09_00677700</name>
</gene>
<dbReference type="EMBL" id="JACAZE010000008">
    <property type="protein sequence ID" value="KAF7308297.1"/>
    <property type="molecule type" value="Genomic_DNA"/>
</dbReference>